<protein>
    <recommendedName>
        <fullName evidence="3">Glycoside hydrolase family 65</fullName>
    </recommendedName>
</protein>
<proteinExistence type="predicted"/>
<evidence type="ECO:0000313" key="1">
    <source>
        <dbReference type="EMBL" id="MBO0949562.1"/>
    </source>
</evidence>
<dbReference type="SUPFAM" id="SSF48208">
    <property type="entry name" value="Six-hairpin glycosidases"/>
    <property type="match status" value="1"/>
</dbReference>
<dbReference type="InterPro" id="IPR008928">
    <property type="entry name" value="6-hairpin_glycosidase_sf"/>
</dbReference>
<evidence type="ECO:0008006" key="3">
    <source>
        <dbReference type="Google" id="ProtNLM"/>
    </source>
</evidence>
<sequence>MKIEKSIRFLMDFFLCVSAASAKFRLLPSLLLMRFFSSLVFLLAIASFTVAQTGPPLKIDRKSLVSRHDVINTRFDTLGSVSVGNGEFAFTVDATGLQTFPDYYKDAVPLGTQSQWGWHAVPNPANYKLSEVYNTIDQHGRKVPYTFSIKGAGRQEAVSNYFRENPHRLHLGMIGFDLKKADGSAVKMTDLRSIRQTLDLWKGEIRSHFEVDNQPVDVVTICHPSQDMVAVQVRSPLVSTGQLQVTLRFPYGATDWEGIPDFSKPTRHTTRLRPTTANAVVMERQLDTTRYTAALAWIGKATVREVKAHEFALTPDKSATTFSFTCRFTSGPTPAKTGQATFATTQQANQTHWYSFWTTGGAVDLSGSTDPRAKELERRIVLSQYLTKIQCSGSIPPQETGLTYNSWYGKPHLEMHWWHAAHFPLWNRPALLEKSLGWYNVARPGAADLAQRQGFNGVRWQKMVDEVGNESPSPIGPFLIWQQPHFIYFAELSYRNRHDQKTLNAYKDLVFATADFMASYAWLDPQKGKYILGKGMIPAQERFKYASTYNPPFELAYWWWGLTTAQQWRERLGMPRNAEWDKVLAGLSPFPAQDGLYLAAESAPDSYTNPEFMTDHPAVLGAYGYMPKTPSLDVPTMNRTFDKIMTVWNWESTWGWDYPLVAMTAARLGKPDKAIDALLMPVTKNTFLHNGHNYQRNNLRIYLPGNGGLLTAVAMMCAGWDNGPGTLSPGFPKNGKWVVRWENLAKMP</sequence>
<dbReference type="RefSeq" id="WP_207329514.1">
    <property type="nucleotide sequence ID" value="NZ_JAFMYW010000003.1"/>
</dbReference>
<evidence type="ECO:0000313" key="2">
    <source>
        <dbReference type="Proteomes" id="UP000664628"/>
    </source>
</evidence>
<dbReference type="EMBL" id="JAFMYW010000003">
    <property type="protein sequence ID" value="MBO0949562.1"/>
    <property type="molecule type" value="Genomic_DNA"/>
</dbReference>
<accession>A0ABS3JKY3</accession>
<dbReference type="InterPro" id="IPR012341">
    <property type="entry name" value="6hp_glycosidase-like_sf"/>
</dbReference>
<reference evidence="1 2" key="1">
    <citation type="submission" date="2021-03" db="EMBL/GenBank/DDBJ databases">
        <title>Fibrella sp. HMF5405 genome sequencing and assembly.</title>
        <authorList>
            <person name="Kang H."/>
            <person name="Kim H."/>
            <person name="Bae S."/>
            <person name="Joh K."/>
        </authorList>
    </citation>
    <scope>NUCLEOTIDE SEQUENCE [LARGE SCALE GENOMIC DNA]</scope>
    <source>
        <strain evidence="1 2">HMF5405</strain>
    </source>
</reference>
<organism evidence="1 2">
    <name type="scientific">Fibrella forsythiae</name>
    <dbReference type="NCBI Taxonomy" id="2817061"/>
    <lineage>
        <taxon>Bacteria</taxon>
        <taxon>Pseudomonadati</taxon>
        <taxon>Bacteroidota</taxon>
        <taxon>Cytophagia</taxon>
        <taxon>Cytophagales</taxon>
        <taxon>Spirosomataceae</taxon>
        <taxon>Fibrella</taxon>
    </lineage>
</organism>
<dbReference type="Gene3D" id="1.50.10.10">
    <property type="match status" value="1"/>
</dbReference>
<name>A0ABS3JKY3_9BACT</name>
<keyword evidence="2" id="KW-1185">Reference proteome</keyword>
<gene>
    <name evidence="1" type="ORF">J2I46_13280</name>
</gene>
<comment type="caution">
    <text evidence="1">The sequence shown here is derived from an EMBL/GenBank/DDBJ whole genome shotgun (WGS) entry which is preliminary data.</text>
</comment>
<dbReference type="Proteomes" id="UP000664628">
    <property type="component" value="Unassembled WGS sequence"/>
</dbReference>